<evidence type="ECO:0000256" key="4">
    <source>
        <dbReference type="SAM" id="SignalP"/>
    </source>
</evidence>
<dbReference type="InterPro" id="IPR002347">
    <property type="entry name" value="SDR_fam"/>
</dbReference>
<dbReference type="PANTHER" id="PTHR42901:SF1">
    <property type="entry name" value="ALCOHOL DEHYDROGENASE"/>
    <property type="match status" value="1"/>
</dbReference>
<keyword evidence="4" id="KW-0732">Signal</keyword>
<feature type="compositionally biased region" description="Basic and acidic residues" evidence="3">
    <location>
        <begin position="280"/>
        <end position="289"/>
    </location>
</feature>
<keyword evidence="2" id="KW-0560">Oxidoreductase</keyword>
<protein>
    <submittedName>
        <fullName evidence="5">Uncharacterized protein</fullName>
    </submittedName>
</protein>
<dbReference type="Proteomes" id="UP001054902">
    <property type="component" value="Unassembled WGS sequence"/>
</dbReference>
<comment type="similarity">
    <text evidence="1">Belongs to the short-chain dehydrogenases/reductases (SDR) family.</text>
</comment>
<feature type="region of interest" description="Disordered" evidence="3">
    <location>
        <begin position="728"/>
        <end position="771"/>
    </location>
</feature>
<proteinExistence type="inferred from homology"/>
<organism evidence="5 6">
    <name type="scientific">Chaetoceros tenuissimus</name>
    <dbReference type="NCBI Taxonomy" id="426638"/>
    <lineage>
        <taxon>Eukaryota</taxon>
        <taxon>Sar</taxon>
        <taxon>Stramenopiles</taxon>
        <taxon>Ochrophyta</taxon>
        <taxon>Bacillariophyta</taxon>
        <taxon>Coscinodiscophyceae</taxon>
        <taxon>Chaetocerotophycidae</taxon>
        <taxon>Chaetocerotales</taxon>
        <taxon>Chaetocerotaceae</taxon>
        <taxon>Chaetoceros</taxon>
    </lineage>
</organism>
<comment type="caution">
    <text evidence="5">The sequence shown here is derived from an EMBL/GenBank/DDBJ whole genome shotgun (WGS) entry which is preliminary data.</text>
</comment>
<dbReference type="Pfam" id="PF00106">
    <property type="entry name" value="adh_short"/>
    <property type="match status" value="1"/>
</dbReference>
<dbReference type="InterPro" id="IPR036291">
    <property type="entry name" value="NAD(P)-bd_dom_sf"/>
</dbReference>
<dbReference type="EMBL" id="BLLK01000047">
    <property type="protein sequence ID" value="GFH54829.1"/>
    <property type="molecule type" value="Genomic_DNA"/>
</dbReference>
<sequence length="771" mass="86473">MHREQILVALLWNSFLLQVTCAGQKSDVLFGPVQNARATIAARISPTIQASHIAKRRRRPYHDNDLGYDMNNNVQLMASTELTQQEREAQFYNNKQQMQQAWPPWPFNLLTRPKPVMMPMNGSPNEAQVVQNENYENLPGIHRLSKFIKVKARGSLVQMQQMGSALSFHLPPAAPPLLLLALLPAKQNPSSIIAPQIHSIAQKAALASLSIAVLSWADYEVRKQKRLTPLPLSAQYRDVRKAILPPFLPEELPSLELDPVLGSADDVLDDDSESTTNEEIETKHGDSDSHNYVQNLLDSHVDIDSLKKSIHKFYEKAPNPRRVNGVFQSWKKMNHLRKRQDMELKRKKIMEELVLLKEIKMRHNKSEKKHRLQRAKDMMKKEYWQGSSNSTVSHMPDLYQISRDLPLGYALVTGASRGIGRSIAIELARWEIPLILVARDVEKLKTLADDIQTAYGVNCCVIQGDLSNPETAKQIYETTETAGLRVDILVNNAGVCPTGDVINADEDYLTDTMNLNVASVTKLSHLYGKSMKRQRRGRILFVSSVAGAVPGVPGVACYSATKAYEKVLAHSMGRELEKYGVGVTCLLPGAVKGTEFASRSNLEKALAFRIPFYAMKAPDVASRAVRAMLSGDAEVIPGWHNRLFLKVLSPILPQRLTASIAEISFAPLKLGLPSLPWKIHRSNDQDDVLEILLDAKKFMNKNPPMVLNLQKIKENVVKIEEPLKEQNVNEELADIDDAMESEGDEDDTSKHKDSKDEEKLNEKEGLARKVS</sequence>
<feature type="chain" id="PRO_5041978377" evidence="4">
    <location>
        <begin position="23"/>
        <end position="771"/>
    </location>
</feature>
<feature type="compositionally biased region" description="Acidic residues" evidence="3">
    <location>
        <begin position="266"/>
        <end position="279"/>
    </location>
</feature>
<feature type="signal peptide" evidence="4">
    <location>
        <begin position="1"/>
        <end position="22"/>
    </location>
</feature>
<dbReference type="Gene3D" id="3.40.50.720">
    <property type="entry name" value="NAD(P)-binding Rossmann-like Domain"/>
    <property type="match status" value="1"/>
</dbReference>
<feature type="compositionally biased region" description="Basic and acidic residues" evidence="3">
    <location>
        <begin position="748"/>
        <end position="771"/>
    </location>
</feature>
<evidence type="ECO:0000256" key="2">
    <source>
        <dbReference type="ARBA" id="ARBA00023002"/>
    </source>
</evidence>
<dbReference type="AlphaFoldDB" id="A0AAD3H9F3"/>
<dbReference type="CDD" id="cd05233">
    <property type="entry name" value="SDR_c"/>
    <property type="match status" value="1"/>
</dbReference>
<evidence type="ECO:0000256" key="3">
    <source>
        <dbReference type="SAM" id="MobiDB-lite"/>
    </source>
</evidence>
<dbReference type="PRINTS" id="PR00080">
    <property type="entry name" value="SDRFAMILY"/>
</dbReference>
<name>A0AAD3H9F3_9STRA</name>
<dbReference type="PRINTS" id="PR00081">
    <property type="entry name" value="GDHRDH"/>
</dbReference>
<dbReference type="SUPFAM" id="SSF51735">
    <property type="entry name" value="NAD(P)-binding Rossmann-fold domains"/>
    <property type="match status" value="1"/>
</dbReference>
<feature type="region of interest" description="Disordered" evidence="3">
    <location>
        <begin position="266"/>
        <end position="291"/>
    </location>
</feature>
<feature type="compositionally biased region" description="Acidic residues" evidence="3">
    <location>
        <begin position="731"/>
        <end position="747"/>
    </location>
</feature>
<evidence type="ECO:0000313" key="5">
    <source>
        <dbReference type="EMBL" id="GFH54829.1"/>
    </source>
</evidence>
<dbReference type="PANTHER" id="PTHR42901">
    <property type="entry name" value="ALCOHOL DEHYDROGENASE"/>
    <property type="match status" value="1"/>
</dbReference>
<keyword evidence="6" id="KW-1185">Reference proteome</keyword>
<evidence type="ECO:0000256" key="1">
    <source>
        <dbReference type="ARBA" id="ARBA00006484"/>
    </source>
</evidence>
<evidence type="ECO:0000313" key="6">
    <source>
        <dbReference type="Proteomes" id="UP001054902"/>
    </source>
</evidence>
<gene>
    <name evidence="5" type="ORF">CTEN210_11306</name>
</gene>
<reference evidence="5 6" key="1">
    <citation type="journal article" date="2021" name="Sci. Rep.">
        <title>The genome of the diatom Chaetoceros tenuissimus carries an ancient integrated fragment of an extant virus.</title>
        <authorList>
            <person name="Hongo Y."/>
            <person name="Kimura K."/>
            <person name="Takaki Y."/>
            <person name="Yoshida Y."/>
            <person name="Baba S."/>
            <person name="Kobayashi G."/>
            <person name="Nagasaki K."/>
            <person name="Hano T."/>
            <person name="Tomaru Y."/>
        </authorList>
    </citation>
    <scope>NUCLEOTIDE SEQUENCE [LARGE SCALE GENOMIC DNA]</scope>
    <source>
        <strain evidence="5 6">NIES-3715</strain>
    </source>
</reference>
<accession>A0AAD3H9F3</accession>
<dbReference type="GO" id="GO:0016491">
    <property type="term" value="F:oxidoreductase activity"/>
    <property type="evidence" value="ECO:0007669"/>
    <property type="project" value="UniProtKB-KW"/>
</dbReference>